<proteinExistence type="predicted"/>
<organism evidence="1">
    <name type="scientific">Siphoviridae sp. ctEQg15</name>
    <dbReference type="NCBI Taxonomy" id="2826205"/>
    <lineage>
        <taxon>Viruses</taxon>
        <taxon>Duplodnaviria</taxon>
        <taxon>Heunggongvirae</taxon>
        <taxon>Uroviricota</taxon>
        <taxon>Caudoviricetes</taxon>
    </lineage>
</organism>
<evidence type="ECO:0000313" key="1">
    <source>
        <dbReference type="EMBL" id="DAD77292.1"/>
    </source>
</evidence>
<accession>A0A8S5M506</accession>
<name>A0A8S5M506_9CAUD</name>
<reference evidence="1" key="1">
    <citation type="journal article" date="2021" name="Proc. Natl. Acad. Sci. U.S.A.">
        <title>A Catalog of Tens of Thousands of Viruses from Human Metagenomes Reveals Hidden Associations with Chronic Diseases.</title>
        <authorList>
            <person name="Tisza M.J."/>
            <person name="Buck C.B."/>
        </authorList>
    </citation>
    <scope>NUCLEOTIDE SEQUENCE</scope>
    <source>
        <strain evidence="1">CtEQg15</strain>
    </source>
</reference>
<dbReference type="EMBL" id="BK014822">
    <property type="protein sequence ID" value="DAD77292.1"/>
    <property type="molecule type" value="Genomic_DNA"/>
</dbReference>
<sequence length="125" mass="13432">MAAPGLTFTITGNKISAVSGFDSITVKFSSDIAYTAFECRATKTGEDWGRGKGALIASFSQTPAGTERTFEVYDDFLLSGDGEYRISLYAQGADGSWNDNYGFVPSGTTKTMLTADGKEFLCMKE</sequence>
<protein>
    <submittedName>
        <fullName evidence="1">Uncharacterized protein</fullName>
    </submittedName>
</protein>